<evidence type="ECO:0000256" key="1">
    <source>
        <dbReference type="SAM" id="MobiDB-lite"/>
    </source>
</evidence>
<protein>
    <submittedName>
        <fullName evidence="2">Uncharacterized protein</fullName>
    </submittedName>
</protein>
<name>A0A9D4DYJ6_DREPO</name>
<keyword evidence="3" id="KW-1185">Reference proteome</keyword>
<feature type="region of interest" description="Disordered" evidence="1">
    <location>
        <begin position="32"/>
        <end position="63"/>
    </location>
</feature>
<reference evidence="2" key="1">
    <citation type="journal article" date="2019" name="bioRxiv">
        <title>The Genome of the Zebra Mussel, Dreissena polymorpha: A Resource for Invasive Species Research.</title>
        <authorList>
            <person name="McCartney M.A."/>
            <person name="Auch B."/>
            <person name="Kono T."/>
            <person name="Mallez S."/>
            <person name="Zhang Y."/>
            <person name="Obille A."/>
            <person name="Becker A."/>
            <person name="Abrahante J.E."/>
            <person name="Garbe J."/>
            <person name="Badalamenti J.P."/>
            <person name="Herman A."/>
            <person name="Mangelson H."/>
            <person name="Liachko I."/>
            <person name="Sullivan S."/>
            <person name="Sone E.D."/>
            <person name="Koren S."/>
            <person name="Silverstein K.A.T."/>
            <person name="Beckman K.B."/>
            <person name="Gohl D.M."/>
        </authorList>
    </citation>
    <scope>NUCLEOTIDE SEQUENCE</scope>
    <source>
        <strain evidence="2">Duluth1</strain>
        <tissue evidence="2">Whole animal</tissue>
    </source>
</reference>
<dbReference type="AlphaFoldDB" id="A0A9D4DYJ6"/>
<evidence type="ECO:0000313" key="2">
    <source>
        <dbReference type="EMBL" id="KAH3769543.1"/>
    </source>
</evidence>
<gene>
    <name evidence="2" type="ORF">DPMN_170816</name>
</gene>
<dbReference type="Proteomes" id="UP000828390">
    <property type="component" value="Unassembled WGS sequence"/>
</dbReference>
<comment type="caution">
    <text evidence="2">The sequence shown here is derived from an EMBL/GenBank/DDBJ whole genome shotgun (WGS) entry which is preliminary data.</text>
</comment>
<dbReference type="EMBL" id="JAIWYP010000009">
    <property type="protein sequence ID" value="KAH3769543.1"/>
    <property type="molecule type" value="Genomic_DNA"/>
</dbReference>
<evidence type="ECO:0000313" key="3">
    <source>
        <dbReference type="Proteomes" id="UP000828390"/>
    </source>
</evidence>
<organism evidence="2 3">
    <name type="scientific">Dreissena polymorpha</name>
    <name type="common">Zebra mussel</name>
    <name type="synonym">Mytilus polymorpha</name>
    <dbReference type="NCBI Taxonomy" id="45954"/>
    <lineage>
        <taxon>Eukaryota</taxon>
        <taxon>Metazoa</taxon>
        <taxon>Spiralia</taxon>
        <taxon>Lophotrochozoa</taxon>
        <taxon>Mollusca</taxon>
        <taxon>Bivalvia</taxon>
        <taxon>Autobranchia</taxon>
        <taxon>Heteroconchia</taxon>
        <taxon>Euheterodonta</taxon>
        <taxon>Imparidentia</taxon>
        <taxon>Neoheterodontei</taxon>
        <taxon>Myida</taxon>
        <taxon>Dreissenoidea</taxon>
        <taxon>Dreissenidae</taxon>
        <taxon>Dreissena</taxon>
    </lineage>
</organism>
<reference evidence="2" key="2">
    <citation type="submission" date="2020-11" db="EMBL/GenBank/DDBJ databases">
        <authorList>
            <person name="McCartney M.A."/>
            <person name="Auch B."/>
            <person name="Kono T."/>
            <person name="Mallez S."/>
            <person name="Becker A."/>
            <person name="Gohl D.M."/>
            <person name="Silverstein K.A.T."/>
            <person name="Koren S."/>
            <person name="Bechman K.B."/>
            <person name="Herman A."/>
            <person name="Abrahante J.E."/>
            <person name="Garbe J."/>
        </authorList>
    </citation>
    <scope>NUCLEOTIDE SEQUENCE</scope>
    <source>
        <strain evidence="2">Duluth1</strain>
        <tissue evidence="2">Whole animal</tissue>
    </source>
</reference>
<proteinExistence type="predicted"/>
<sequence length="196" mass="22051">MRLGEVTYVCRSCIDAEALDNEMPVLEISATVPQVDDDDDAGDDRPMPLLEVSVPSDESGDRDPYADLVDPYADDTVVDMHTNHDEARAAAKTGVFVPARTIAENVFTEECGEDDVVRSRVNLLKTAVNNARSRLRPKEPDTLDLEVDADFINSDEFLEKDIQFHARRHFVFATAYQLDILRQAKRWFVDGTFKVS</sequence>
<accession>A0A9D4DYJ6</accession>